<evidence type="ECO:0000313" key="2">
    <source>
        <dbReference type="EMBL" id="MDG0816768.1"/>
    </source>
</evidence>
<name>A0ABT6DNR1_9BACT</name>
<keyword evidence="3" id="KW-1185">Reference proteome</keyword>
<accession>A0ABT6DNR1</accession>
<protein>
    <submittedName>
        <fullName evidence="2">Uncharacterized protein</fullName>
    </submittedName>
</protein>
<comment type="caution">
    <text evidence="2">The sequence shown here is derived from an EMBL/GenBank/DDBJ whole genome shotgun (WGS) entry which is preliminary data.</text>
</comment>
<proteinExistence type="predicted"/>
<feature type="chain" id="PRO_5045210523" evidence="1">
    <location>
        <begin position="21"/>
        <end position="109"/>
    </location>
</feature>
<dbReference type="Proteomes" id="UP001152321">
    <property type="component" value="Unassembled WGS sequence"/>
</dbReference>
<feature type="signal peptide" evidence="1">
    <location>
        <begin position="1"/>
        <end position="20"/>
    </location>
</feature>
<keyword evidence="1" id="KW-0732">Signal</keyword>
<dbReference type="EMBL" id="JANRMI010000003">
    <property type="protein sequence ID" value="MDG0816768.1"/>
    <property type="molecule type" value="Genomic_DNA"/>
</dbReference>
<gene>
    <name evidence="2" type="ORF">NWE73_10360</name>
</gene>
<organism evidence="2 3">
    <name type="scientific">Bdellovibrio svalbardensis</name>
    <dbReference type="NCBI Taxonomy" id="2972972"/>
    <lineage>
        <taxon>Bacteria</taxon>
        <taxon>Pseudomonadati</taxon>
        <taxon>Bdellovibrionota</taxon>
        <taxon>Bdellovibrionia</taxon>
        <taxon>Bdellovibrionales</taxon>
        <taxon>Pseudobdellovibrionaceae</taxon>
        <taxon>Bdellovibrio</taxon>
    </lineage>
</organism>
<dbReference type="RefSeq" id="WP_277578246.1">
    <property type="nucleotide sequence ID" value="NZ_JANRMI010000003.1"/>
</dbReference>
<reference evidence="2" key="1">
    <citation type="submission" date="2022-08" db="EMBL/GenBank/DDBJ databases">
        <title>Novel Bdellovibrio Species Isolated from Svalbard: Designation Bdellovibrio svalbardensis.</title>
        <authorList>
            <person name="Mitchell R.J."/>
            <person name="Choi S.Y."/>
        </authorList>
    </citation>
    <scope>NUCLEOTIDE SEQUENCE</scope>
    <source>
        <strain evidence="2">PAP01</strain>
    </source>
</reference>
<sequence length="109" mass="11799">MKKVLLLSLVMIGAAHSALAANKSVTTKVTESVSSSSYSKVECSMEDYTCQKLILDMGRQEALSRVLSGENGKISVVLQQSISIVRQHDESAKDLSDAQIIEILASQQQ</sequence>
<evidence type="ECO:0000256" key="1">
    <source>
        <dbReference type="SAM" id="SignalP"/>
    </source>
</evidence>
<evidence type="ECO:0000313" key="3">
    <source>
        <dbReference type="Proteomes" id="UP001152321"/>
    </source>
</evidence>